<evidence type="ECO:0000313" key="1">
    <source>
        <dbReference type="EMBL" id="GET04883.1"/>
    </source>
</evidence>
<comment type="caution">
    <text evidence="1">The sequence shown here is derived from an EMBL/GenBank/DDBJ whole genome shotgun (WGS) entry which is preliminary data.</text>
</comment>
<organism evidence="1 2">
    <name type="scientific">Rhizophagus clarus</name>
    <dbReference type="NCBI Taxonomy" id="94130"/>
    <lineage>
        <taxon>Eukaryota</taxon>
        <taxon>Fungi</taxon>
        <taxon>Fungi incertae sedis</taxon>
        <taxon>Mucoromycota</taxon>
        <taxon>Glomeromycotina</taxon>
        <taxon>Glomeromycetes</taxon>
        <taxon>Glomerales</taxon>
        <taxon>Glomeraceae</taxon>
        <taxon>Rhizophagus</taxon>
    </lineage>
</organism>
<accession>A0A8H3MGF9</accession>
<protein>
    <submittedName>
        <fullName evidence="1">Uncharacterized protein</fullName>
    </submittedName>
</protein>
<evidence type="ECO:0000313" key="2">
    <source>
        <dbReference type="Proteomes" id="UP000615446"/>
    </source>
</evidence>
<gene>
    <name evidence="1" type="ORF">RCL2_003117500</name>
</gene>
<sequence length="127" mass="13841">MKGRKLIAGKWRSTGSESITEDKVNNYNSLFCWNTSKNSVWRCWINQDIVDHERCEKAPNRAVAVLDSSRQNLSLGGSIIRGNGIGKEGSDKSIISDNVGRNIYSVEVGNDDSCKGDVGDVSGCETA</sequence>
<proteinExistence type="predicted"/>
<reference evidence="1" key="1">
    <citation type="submission" date="2019-10" db="EMBL/GenBank/DDBJ databases">
        <title>Conservation and host-specific expression of non-tandemly repeated heterogenous ribosome RNA gene in arbuscular mycorrhizal fungi.</title>
        <authorList>
            <person name="Maeda T."/>
            <person name="Kobayashi Y."/>
            <person name="Nakagawa T."/>
            <person name="Ezawa T."/>
            <person name="Yamaguchi K."/>
            <person name="Bino T."/>
            <person name="Nishimoto Y."/>
            <person name="Shigenobu S."/>
            <person name="Kawaguchi M."/>
        </authorList>
    </citation>
    <scope>NUCLEOTIDE SEQUENCE</scope>
    <source>
        <strain evidence="1">HR1</strain>
    </source>
</reference>
<dbReference type="AlphaFoldDB" id="A0A8H3MGF9"/>
<name>A0A8H3MGF9_9GLOM</name>
<dbReference type="Proteomes" id="UP000615446">
    <property type="component" value="Unassembled WGS sequence"/>
</dbReference>
<dbReference type="EMBL" id="BLAL01000357">
    <property type="protein sequence ID" value="GET04883.1"/>
    <property type="molecule type" value="Genomic_DNA"/>
</dbReference>